<sequence length="109" mass="11687">MDVDSADSGSAVPGSEPPAPSSPAPRPRVSVAEERAWFLKRIKADPARYDEDAILQRMEELRANPALGRPQLKLIVAAAAAAAKAMRRKQLVARLEQSAAVTMPSDLGR</sequence>
<protein>
    <submittedName>
        <fullName evidence="1">Uncharacterized protein</fullName>
    </submittedName>
</protein>
<name>A0ACC1JMH2_9FUNG</name>
<organism evidence="1 2">
    <name type="scientific">Coemansia nantahalensis</name>
    <dbReference type="NCBI Taxonomy" id="2789366"/>
    <lineage>
        <taxon>Eukaryota</taxon>
        <taxon>Fungi</taxon>
        <taxon>Fungi incertae sedis</taxon>
        <taxon>Zoopagomycota</taxon>
        <taxon>Kickxellomycotina</taxon>
        <taxon>Kickxellomycetes</taxon>
        <taxon>Kickxellales</taxon>
        <taxon>Kickxellaceae</taxon>
        <taxon>Coemansia</taxon>
    </lineage>
</organism>
<evidence type="ECO:0000313" key="2">
    <source>
        <dbReference type="Proteomes" id="UP001140234"/>
    </source>
</evidence>
<evidence type="ECO:0000313" key="1">
    <source>
        <dbReference type="EMBL" id="KAJ2763343.1"/>
    </source>
</evidence>
<keyword evidence="2" id="KW-1185">Reference proteome</keyword>
<gene>
    <name evidence="1" type="ORF">IWQ57_005582</name>
</gene>
<accession>A0ACC1JMH2</accession>
<proteinExistence type="predicted"/>
<comment type="caution">
    <text evidence="1">The sequence shown here is derived from an EMBL/GenBank/DDBJ whole genome shotgun (WGS) entry which is preliminary data.</text>
</comment>
<dbReference type="EMBL" id="JANBUJ010002761">
    <property type="protein sequence ID" value="KAJ2763343.1"/>
    <property type="molecule type" value="Genomic_DNA"/>
</dbReference>
<dbReference type="Proteomes" id="UP001140234">
    <property type="component" value="Unassembled WGS sequence"/>
</dbReference>
<reference evidence="1" key="1">
    <citation type="submission" date="2022-07" db="EMBL/GenBank/DDBJ databases">
        <title>Phylogenomic reconstructions and comparative analyses of Kickxellomycotina fungi.</title>
        <authorList>
            <person name="Reynolds N.K."/>
            <person name="Stajich J.E."/>
            <person name="Barry K."/>
            <person name="Grigoriev I.V."/>
            <person name="Crous P."/>
            <person name="Smith M.E."/>
        </authorList>
    </citation>
    <scope>NUCLEOTIDE SEQUENCE</scope>
    <source>
        <strain evidence="1">CBS 109366</strain>
    </source>
</reference>